<dbReference type="Pfam" id="PF04230">
    <property type="entry name" value="PS_pyruv_trans"/>
    <property type="match status" value="1"/>
</dbReference>
<protein>
    <submittedName>
        <fullName evidence="2">Polysaccharide pyruvyl transferase WcaK-like protein</fullName>
    </submittedName>
</protein>
<keyword evidence="3" id="KW-1185">Reference proteome</keyword>
<evidence type="ECO:0000259" key="1">
    <source>
        <dbReference type="Pfam" id="PF04230"/>
    </source>
</evidence>
<comment type="caution">
    <text evidence="2">The sequence shown here is derived from an EMBL/GenBank/DDBJ whole genome shotgun (WGS) entry which is preliminary data.</text>
</comment>
<evidence type="ECO:0000313" key="3">
    <source>
        <dbReference type="Proteomes" id="UP000551501"/>
    </source>
</evidence>
<dbReference type="GO" id="GO:0016740">
    <property type="term" value="F:transferase activity"/>
    <property type="evidence" value="ECO:0007669"/>
    <property type="project" value="UniProtKB-KW"/>
</dbReference>
<dbReference type="AlphaFoldDB" id="A0A840F8D7"/>
<gene>
    <name evidence="2" type="ORF">BKA16_003002</name>
</gene>
<name>A0A840F8D7_9ACTN</name>
<accession>A0A840F8D7</accession>
<reference evidence="2 3" key="1">
    <citation type="submission" date="2020-08" db="EMBL/GenBank/DDBJ databases">
        <title>Sequencing the genomes of 1000 actinobacteria strains.</title>
        <authorList>
            <person name="Klenk H.-P."/>
        </authorList>
    </citation>
    <scope>NUCLEOTIDE SEQUENCE [LARGE SCALE GENOMIC DNA]</scope>
    <source>
        <strain evidence="2 3">DSM 45298</strain>
    </source>
</reference>
<dbReference type="RefSeq" id="WP_183371431.1">
    <property type="nucleotide sequence ID" value="NZ_BAABHL010000120.1"/>
</dbReference>
<evidence type="ECO:0000313" key="2">
    <source>
        <dbReference type="EMBL" id="MBB4136450.1"/>
    </source>
</evidence>
<dbReference type="Proteomes" id="UP000551501">
    <property type="component" value="Unassembled WGS sequence"/>
</dbReference>
<dbReference type="EMBL" id="JACIFP010000001">
    <property type="protein sequence ID" value="MBB4136450.1"/>
    <property type="molecule type" value="Genomic_DNA"/>
</dbReference>
<dbReference type="InterPro" id="IPR007345">
    <property type="entry name" value="Polysacch_pyruvyl_Trfase"/>
</dbReference>
<sequence>MPLPSHLPSAADLRRATEKVRRRVDTADVVYLVTTAGFPNYGDELITQAWLRWLAVRRPLARVVVDSPRPGNAALLLRQANPRAVFVDTLWQFVHYADSENPDGVDPDAPWEWVARTASTLGASPRDDAGVDMLLRARTIHLVGGGYINAMWPHHMHLIPAIAAVAAKTGARTVATGAGLTPAVTGAARDAMLAAAATFDVVDVRDAPTEELLGGVPGLSRTGDDAWLSPHARRPRSSPSDGGVVLCAQSDLADGFGWDGRTGLAALAAFIEATLDAWETPGRDVTVVECIPGYDYTIPTMLGDRLDGARVVPFRQVWHDGLPAGGTWLSTRYHPHLLAAAGGDSGVAVSASPDYYATKHQALLDVGSRWTTVSGDVDTPPQRPTAGGFSPDAVAANIERKRALAARVYPRGARLR</sequence>
<keyword evidence="2" id="KW-0808">Transferase</keyword>
<organism evidence="2 3">
    <name type="scientific">Gordonia humi</name>
    <dbReference type="NCBI Taxonomy" id="686429"/>
    <lineage>
        <taxon>Bacteria</taxon>
        <taxon>Bacillati</taxon>
        <taxon>Actinomycetota</taxon>
        <taxon>Actinomycetes</taxon>
        <taxon>Mycobacteriales</taxon>
        <taxon>Gordoniaceae</taxon>
        <taxon>Gordonia</taxon>
    </lineage>
</organism>
<proteinExistence type="predicted"/>
<feature type="domain" description="Polysaccharide pyruvyl transferase" evidence="1">
    <location>
        <begin position="40"/>
        <end position="243"/>
    </location>
</feature>